<protein>
    <submittedName>
        <fullName evidence="4">Acetate--CoA ligase family protein</fullName>
    </submittedName>
</protein>
<dbReference type="EMBL" id="VMRX01000055">
    <property type="protein sequence ID" value="TVT30689.1"/>
    <property type="molecule type" value="Genomic_DNA"/>
</dbReference>
<keyword evidence="4" id="KW-0436">Ligase</keyword>
<dbReference type="Pfam" id="PF13607">
    <property type="entry name" value="Succ_CoA_lig"/>
    <property type="match status" value="1"/>
</dbReference>
<dbReference type="SUPFAM" id="SSF56059">
    <property type="entry name" value="Glutathione synthetase ATP-binding domain-like"/>
    <property type="match status" value="1"/>
</dbReference>
<keyword evidence="2" id="KW-0547">Nucleotide-binding</keyword>
<sequence length="721" mass="76831">MHTSPALDIERIRALFQPSSVAILGASDDTGKIGGRPIRYLKESGFKGRILPINPRRDQVQGLDAYPSIEAAPGDIDLAIVALPSPLVVATIQACADRGVRAVILFSAGFAEIGEEGLGVQQQITHIARTSGMRILGPNCLGAINLRHGMIGTFTSGMEGGLPAPGRIGFVSQSGAIGSHCFAAFRERGLGFSYWVTTGNECDIEFADCLAFLAQDPDTDVIAAYIEGCRDGEKLKHALALAREHRKPVVVLKVGKSEIGAQAAASHTASLAGSDAVYEAVFQQFGASRAHSITELMEMTYACLGRRFPAGNRIGLATVSGGVGVMMADTASELGLDVAPMPASAQARMKERWAPAAVVNPVDTTAQVTSDRELLSDFLELMLDQGEYNAVVIFLAHTGLVKETSNRLRDQLRPLRQRYPDRLIIVSTLCRPDIRADYEADGLPVFEDPTMAVQAAGLLMRLGREFEAQHPRAASVDPDKGGQLSLPQGAFNEFTAKQYLTGAGVPIVEERLAESAEVAVAEADAIGYPVVLKIVSPDILHKTEAGGVMLGLRNAGQVLDGYQNMLTQVRSRLPDARIDGVLVSRMVGGGTETLIGVQRDPVFGPVVAFGLGGIFVETLKDVALRTAPFGLYEAHAMIRQIKGYPLLAGARDRAPADVDALAQALVAVSELAWHNRDTLESLDINPFIVLPEGDGAVAVDALVIRRDDPELETRHAAANAT</sequence>
<dbReference type="Pfam" id="PF13549">
    <property type="entry name" value="ATP-grasp_5"/>
    <property type="match status" value="1"/>
</dbReference>
<dbReference type="PROSITE" id="PS50975">
    <property type="entry name" value="ATP_GRASP"/>
    <property type="match status" value="1"/>
</dbReference>
<accession>A0A558B2F2</accession>
<dbReference type="SMART" id="SM00881">
    <property type="entry name" value="CoA_binding"/>
    <property type="match status" value="1"/>
</dbReference>
<dbReference type="PANTHER" id="PTHR42793">
    <property type="entry name" value="COA BINDING DOMAIN CONTAINING PROTEIN"/>
    <property type="match status" value="1"/>
</dbReference>
<comment type="caution">
    <text evidence="4">The sequence shown here is derived from an EMBL/GenBank/DDBJ whole genome shotgun (WGS) entry which is preliminary data.</text>
</comment>
<dbReference type="InterPro" id="IPR013815">
    <property type="entry name" value="ATP_grasp_subdomain_1"/>
</dbReference>
<dbReference type="SUPFAM" id="SSF51735">
    <property type="entry name" value="NAD(P)-binding Rossmann-fold domains"/>
    <property type="match status" value="1"/>
</dbReference>
<dbReference type="InterPro" id="IPR003781">
    <property type="entry name" value="CoA-bd"/>
</dbReference>
<proteinExistence type="inferred from homology"/>
<dbReference type="GO" id="GO:0046872">
    <property type="term" value="F:metal ion binding"/>
    <property type="evidence" value="ECO:0007669"/>
    <property type="project" value="InterPro"/>
</dbReference>
<dbReference type="FunFam" id="3.30.1490.20:FF:000020">
    <property type="entry name" value="Protein lysine acetyltransferase"/>
    <property type="match status" value="1"/>
</dbReference>
<dbReference type="GO" id="GO:0005524">
    <property type="term" value="F:ATP binding"/>
    <property type="evidence" value="ECO:0007669"/>
    <property type="project" value="UniProtKB-UniRule"/>
</dbReference>
<dbReference type="InterPro" id="IPR011761">
    <property type="entry name" value="ATP-grasp"/>
</dbReference>
<dbReference type="Gene3D" id="3.30.470.20">
    <property type="entry name" value="ATP-grasp fold, B domain"/>
    <property type="match status" value="1"/>
</dbReference>
<keyword evidence="2" id="KW-0067">ATP-binding</keyword>
<dbReference type="AlphaFoldDB" id="A0A558B2F2"/>
<gene>
    <name evidence="4" type="ORF">FHK81_16460</name>
</gene>
<dbReference type="SUPFAM" id="SSF52210">
    <property type="entry name" value="Succinyl-CoA synthetase domains"/>
    <property type="match status" value="2"/>
</dbReference>
<name>A0A558B2F2_9GAMM</name>
<dbReference type="PANTHER" id="PTHR42793:SF4">
    <property type="entry name" value="BLL6376 PROTEIN"/>
    <property type="match status" value="1"/>
</dbReference>
<dbReference type="Gene3D" id="3.40.50.261">
    <property type="entry name" value="Succinyl-CoA synthetase domains"/>
    <property type="match status" value="2"/>
</dbReference>
<organism evidence="4 5">
    <name type="scientific">Marinobacter vinifirmus</name>
    <dbReference type="NCBI Taxonomy" id="355591"/>
    <lineage>
        <taxon>Bacteria</taxon>
        <taxon>Pseudomonadati</taxon>
        <taxon>Pseudomonadota</taxon>
        <taxon>Gammaproteobacteria</taxon>
        <taxon>Pseudomonadales</taxon>
        <taxon>Marinobacteraceae</taxon>
        <taxon>Marinobacter</taxon>
    </lineage>
</organism>
<dbReference type="Gene3D" id="3.40.50.720">
    <property type="entry name" value="NAD(P)-binding Rossmann-like Domain"/>
    <property type="match status" value="1"/>
</dbReference>
<dbReference type="GO" id="GO:0016874">
    <property type="term" value="F:ligase activity"/>
    <property type="evidence" value="ECO:0007669"/>
    <property type="project" value="UniProtKB-KW"/>
</dbReference>
<dbReference type="InterPro" id="IPR036291">
    <property type="entry name" value="NAD(P)-bd_dom_sf"/>
</dbReference>
<comment type="similarity">
    <text evidence="1">In the N-terminal section; belongs to the acetate CoA ligase alpha subunit family.</text>
</comment>
<dbReference type="RefSeq" id="WP_273135139.1">
    <property type="nucleotide sequence ID" value="NZ_VMRX01000055.1"/>
</dbReference>
<dbReference type="InterPro" id="IPR032875">
    <property type="entry name" value="Succ_CoA_lig_flav_dom"/>
</dbReference>
<evidence type="ECO:0000256" key="2">
    <source>
        <dbReference type="PROSITE-ProRule" id="PRU00409"/>
    </source>
</evidence>
<evidence type="ECO:0000313" key="5">
    <source>
        <dbReference type="Proteomes" id="UP000319142"/>
    </source>
</evidence>
<dbReference type="Proteomes" id="UP000319142">
    <property type="component" value="Unassembled WGS sequence"/>
</dbReference>
<dbReference type="Gene3D" id="3.30.1490.20">
    <property type="entry name" value="ATP-grasp fold, A domain"/>
    <property type="match status" value="1"/>
</dbReference>
<evidence type="ECO:0000256" key="1">
    <source>
        <dbReference type="ARBA" id="ARBA00060888"/>
    </source>
</evidence>
<dbReference type="InterPro" id="IPR016102">
    <property type="entry name" value="Succinyl-CoA_synth-like"/>
</dbReference>
<reference evidence="4 5" key="1">
    <citation type="submission" date="2019-07" db="EMBL/GenBank/DDBJ databases">
        <title>The pathways for chlorine oxyanion respiration interact through the shared metabolite chlorate.</title>
        <authorList>
            <person name="Barnum T.P."/>
            <person name="Cheng Y."/>
            <person name="Hill K.A."/>
            <person name="Lucas L.N."/>
            <person name="Carlson H.K."/>
            <person name="Coates J.D."/>
        </authorList>
    </citation>
    <scope>NUCLEOTIDE SEQUENCE [LARGE SCALE GENOMIC DNA]</scope>
    <source>
        <strain evidence="4">UCB</strain>
    </source>
</reference>
<feature type="domain" description="ATP-grasp" evidence="3">
    <location>
        <begin position="497"/>
        <end position="533"/>
    </location>
</feature>
<evidence type="ECO:0000313" key="4">
    <source>
        <dbReference type="EMBL" id="TVT30689.1"/>
    </source>
</evidence>
<evidence type="ECO:0000259" key="3">
    <source>
        <dbReference type="PROSITE" id="PS50975"/>
    </source>
</evidence>
<dbReference type="Pfam" id="PF13380">
    <property type="entry name" value="CoA_binding_2"/>
    <property type="match status" value="1"/>
</dbReference>